<dbReference type="InterPro" id="IPR015655">
    <property type="entry name" value="PP2C"/>
</dbReference>
<feature type="region of interest" description="Disordered" evidence="5">
    <location>
        <begin position="766"/>
        <end position="787"/>
    </location>
</feature>
<keyword evidence="1" id="KW-0479">Metal-binding</keyword>
<dbReference type="CDD" id="cd00143">
    <property type="entry name" value="PP2Cc"/>
    <property type="match status" value="1"/>
</dbReference>
<feature type="region of interest" description="Disordered" evidence="5">
    <location>
        <begin position="932"/>
        <end position="1011"/>
    </location>
</feature>
<keyword evidence="2 4" id="KW-0378">Hydrolase</keyword>
<dbReference type="Gene3D" id="3.60.40.10">
    <property type="entry name" value="PPM-type phosphatase domain"/>
    <property type="match status" value="1"/>
</dbReference>
<dbReference type="EMBL" id="GIFK01000007">
    <property type="protein sequence ID" value="NBJ57710.1"/>
    <property type="molecule type" value="Transcribed_RNA"/>
</dbReference>
<feature type="domain" description="PPM-type phosphatase" evidence="6">
    <location>
        <begin position="136"/>
        <end position="399"/>
    </location>
</feature>
<feature type="region of interest" description="Disordered" evidence="5">
    <location>
        <begin position="488"/>
        <end position="562"/>
    </location>
</feature>
<feature type="compositionally biased region" description="Polar residues" evidence="5">
    <location>
        <begin position="1389"/>
        <end position="1402"/>
    </location>
</feature>
<feature type="region of interest" description="Disordered" evidence="5">
    <location>
        <begin position="583"/>
        <end position="618"/>
    </location>
</feature>
<evidence type="ECO:0000256" key="2">
    <source>
        <dbReference type="ARBA" id="ARBA00022801"/>
    </source>
</evidence>
<feature type="compositionally biased region" description="Acidic residues" evidence="5">
    <location>
        <begin position="506"/>
        <end position="533"/>
    </location>
</feature>
<dbReference type="SMART" id="SM00331">
    <property type="entry name" value="PP2C_SIG"/>
    <property type="match status" value="1"/>
</dbReference>
<feature type="compositionally biased region" description="Basic and acidic residues" evidence="5">
    <location>
        <begin position="1040"/>
        <end position="1059"/>
    </location>
</feature>
<sequence length="1656" mass="179946">MEEQSLFWEEHRNFLETFAASINPNDPLPVRVSSYNLTEDEIDGEIIHWSLQYLSTRNCPSTLLNPIVRAVIERIKQQCQKSPDVCGYNPEKKFYQPIKLMRSVTAMVDEVCLRALDNVELDLMMPRICLSKLPPKYEAYAVKNGRRIMEDRHVVVDDYNGLFAVKATDSQRTGFYAIFDGHGGLDAAAYSVSHLHYHLSESVFYPDSPAEAIKDAFIRTDEAFIQKSEYRTLKGGTTALCVLHRPEEKWLYVGWVGDTQALLVKNRKVFQTVKSHKADDESEQKRIARQGGACIMYNGVWRVNGQLAITRAIGDVDYKPYVTSEPEIMSIPLDGDEDFLIMASDGLWDHVKEDDAAITVYNMAAQKATDNSPCISKCLVEKAKADGSTDNITIIIVFLKDPAIIGKSVADWAQQEVAMETEYATNNDPLYASDQIIGTAGGTLGSEEEEDSLNNLVKSAPSPLASGDLLVDENNFYCDTNLNGSGVNIVPDTQQSLTGKRPAVDSNDEEGDLGPETDVDAGDEIMLSPEEESSAAAKEEKQFEPKEMDASEETPDDYNPFITHSNEEQFEVRQEMCFQEETSAPISDDSPPMQHNPFDIPMHDTQNPFQEVGSVGQDPFQVAGSDVEVPQEFSQVAGEEPQSTVESTDSDYLNRNVDVTDDCETIRHVPELVKQLPEVANDEMSLFGKSLDTLQAFIEPQDDKHDDIPEMMDNIDVMEAELEIQQEAVAEGQQSVSDHPPQDHLEDVNCEITAEQKSDCVVAELTRDTPATESGAIVESEEESDEEWNYIKGEHQKELKVKESHAISQAIAESQEACSDLINEDALSEREPELVELEKEDSEDTMASKLNPDAQEFVPSSPVNSVKENNHVNILSKDEILAQSPRKGLGSVDNELFDLPDVDQFNAEISKCPHEIEGVFMPQSPTNYQEINLKEAMHGDEKKDESVEDTSEKSSQQTVDEQLNDIIKNIPGALSLGGDTVPGENDPMNMSYHQDINDGSFSTDPHDMNSVHMLPSKEELEDAAEEDKVNCDAGDEALKPEEDMFHSEPVHNESEKPESELEAASVLLDFAQQKPDMADFVVDTVPQGHVNVTDLDSDFTGMVDQAKLSPNADVFVPNRMELQGVDLNSLPESETVKADVETVEDSAESDHCFLKESATDLLVSLDNVVASKVETPPPTPATTNNGLIDISERLTSPEPQKLMEAMEKLAEPVVAEESKPEEVVKVVEEEMSKTEKVEDSVLVPTIAVATGVSIAAAAAAAVAVTAPAKEADVKRKATKAVESSKKDEPKAKPRTTKPASAGVKPTTASAAPRTTVGAKPMAGKVSPVKPPSTLSTRPKSSPATTTKSPLTATAKSPLSTARKPLTSPSTTAKSSLATSAAPKTTLSSRTSATKTSPLTKPNSATSARTSSAVTASRTTSSTATSGNVKKTTSTVTTAKNLSTKPTVLSARPKVPSTGATTGVSSTTTTLTKTTRTNLSTAKPRVPSATTTTSTRTVTATKDNKDVASKPAAKTSRPLSGSTRPLVPKPTITSTLRKAAETNSKVSTTMKNGVKTTTTTTTSTVGAKRPGNLTSRTATTTTKKTTTTTTKVGASPTEKKPVVAVTERKAIEVTEKLSNGDLLHMDEKIDGVDVKKEVESQKIPDNAAQLIIDLKND</sequence>
<feature type="region of interest" description="Disordered" evidence="5">
    <location>
        <begin position="838"/>
        <end position="866"/>
    </location>
</feature>
<reference evidence="7" key="1">
    <citation type="submission" date="2019-10" db="EMBL/GenBank/DDBJ databases">
        <title>Short sand fly seasons in Tbilisi, Georgia, hinder development of host immunity to saliva of the visceral leishmaniasis vector Phlebotomus kandelakii.</title>
        <authorList>
            <person name="Oliveira F."/>
            <person name="Giorgobiani E."/>
            <person name="Guimaraes-Costa A.B."/>
            <person name="Abdeladhim M."/>
            <person name="Oristian J."/>
            <person name="Tskhvaradze L."/>
            <person name="Tsertsvadze N."/>
            <person name="Zakalashvili M."/>
            <person name="Valenzuela J.G."/>
            <person name="Kamhawi S."/>
        </authorList>
    </citation>
    <scope>NUCLEOTIDE SEQUENCE</scope>
    <source>
        <strain evidence="7">Wild-capture in Tbilisi</strain>
        <tissue evidence="7">Salivary glands</tissue>
    </source>
</reference>
<dbReference type="Pfam" id="PF07145">
    <property type="entry name" value="PAM2"/>
    <property type="match status" value="1"/>
</dbReference>
<dbReference type="InterPro" id="IPR036457">
    <property type="entry name" value="PPM-type-like_dom_sf"/>
</dbReference>
<evidence type="ECO:0000256" key="5">
    <source>
        <dbReference type="SAM" id="MobiDB-lite"/>
    </source>
</evidence>
<dbReference type="InterPro" id="IPR001932">
    <property type="entry name" value="PPM-type_phosphatase-like_dom"/>
</dbReference>
<name>A0A6B2E7N1_9DIPT</name>
<feature type="region of interest" description="Disordered" evidence="5">
    <location>
        <begin position="1265"/>
        <end position="1528"/>
    </location>
</feature>
<evidence type="ECO:0000313" key="7">
    <source>
        <dbReference type="EMBL" id="NBJ57710.1"/>
    </source>
</evidence>
<protein>
    <submittedName>
        <fullName evidence="7">Putative 205 kDa microtubule-associated protein</fullName>
    </submittedName>
</protein>
<feature type="compositionally biased region" description="Basic and acidic residues" evidence="5">
    <location>
        <begin position="932"/>
        <end position="945"/>
    </location>
</feature>
<feature type="compositionally biased region" description="Low complexity" evidence="5">
    <location>
        <begin position="1576"/>
        <end position="1590"/>
    </location>
</feature>
<comment type="similarity">
    <text evidence="4">Belongs to the PP2C family.</text>
</comment>
<dbReference type="InterPro" id="IPR009818">
    <property type="entry name" value="PAM2_motif"/>
</dbReference>
<dbReference type="Pfam" id="PF00481">
    <property type="entry name" value="PP2C"/>
    <property type="match status" value="1"/>
</dbReference>
<feature type="region of interest" description="Disordered" evidence="5">
    <location>
        <begin position="1555"/>
        <end position="1600"/>
    </location>
</feature>
<evidence type="ECO:0000256" key="4">
    <source>
        <dbReference type="RuleBase" id="RU003465"/>
    </source>
</evidence>
<accession>A0A6B2E7N1</accession>
<dbReference type="PROSITE" id="PS51746">
    <property type="entry name" value="PPM_2"/>
    <property type="match status" value="1"/>
</dbReference>
<dbReference type="SMART" id="SM00332">
    <property type="entry name" value="PP2Cc"/>
    <property type="match status" value="1"/>
</dbReference>
<keyword evidence="3 4" id="KW-0904">Protein phosphatase</keyword>
<dbReference type="SUPFAM" id="SSF81606">
    <property type="entry name" value="PP2C-like"/>
    <property type="match status" value="1"/>
</dbReference>
<feature type="region of interest" description="Disordered" evidence="5">
    <location>
        <begin position="1040"/>
        <end position="1061"/>
    </location>
</feature>
<feature type="compositionally biased region" description="Basic and acidic residues" evidence="5">
    <location>
        <begin position="537"/>
        <end position="549"/>
    </location>
</feature>
<feature type="compositionally biased region" description="Low complexity" evidence="5">
    <location>
        <begin position="1403"/>
        <end position="1443"/>
    </location>
</feature>
<feature type="compositionally biased region" description="Low complexity" evidence="5">
    <location>
        <begin position="1363"/>
        <end position="1388"/>
    </location>
</feature>
<organism evidence="7">
    <name type="scientific">Phlebotomus kandelakii</name>
    <dbReference type="NCBI Taxonomy" id="1109342"/>
    <lineage>
        <taxon>Eukaryota</taxon>
        <taxon>Metazoa</taxon>
        <taxon>Ecdysozoa</taxon>
        <taxon>Arthropoda</taxon>
        <taxon>Hexapoda</taxon>
        <taxon>Insecta</taxon>
        <taxon>Pterygota</taxon>
        <taxon>Neoptera</taxon>
        <taxon>Endopterygota</taxon>
        <taxon>Diptera</taxon>
        <taxon>Nematocera</taxon>
        <taxon>Psychodoidea</taxon>
        <taxon>Psychodidae</taxon>
        <taxon>Phlebotomus</taxon>
        <taxon>Larroussius</taxon>
    </lineage>
</organism>
<evidence type="ECO:0000256" key="3">
    <source>
        <dbReference type="ARBA" id="ARBA00022912"/>
    </source>
</evidence>
<feature type="compositionally biased region" description="Low complexity" evidence="5">
    <location>
        <begin position="1555"/>
        <end position="1565"/>
    </location>
</feature>
<dbReference type="GO" id="GO:0046872">
    <property type="term" value="F:metal ion binding"/>
    <property type="evidence" value="ECO:0007669"/>
    <property type="project" value="UniProtKB-KW"/>
</dbReference>
<dbReference type="PANTHER" id="PTHR13832">
    <property type="entry name" value="PROTEIN PHOSPHATASE 2C"/>
    <property type="match status" value="1"/>
</dbReference>
<dbReference type="PROSITE" id="PS01032">
    <property type="entry name" value="PPM_1"/>
    <property type="match status" value="1"/>
</dbReference>
<dbReference type="InterPro" id="IPR000222">
    <property type="entry name" value="PP2C_BS"/>
</dbReference>
<evidence type="ECO:0000256" key="1">
    <source>
        <dbReference type="ARBA" id="ARBA00022723"/>
    </source>
</evidence>
<feature type="compositionally biased region" description="Polar residues" evidence="5">
    <location>
        <begin position="488"/>
        <end position="498"/>
    </location>
</feature>
<feature type="compositionally biased region" description="Polar residues" evidence="5">
    <location>
        <begin position="991"/>
        <end position="1003"/>
    </location>
</feature>
<proteinExistence type="inferred from homology"/>
<feature type="compositionally biased region" description="Basic and acidic residues" evidence="5">
    <location>
        <begin position="1282"/>
        <end position="1291"/>
    </location>
</feature>
<feature type="compositionally biased region" description="Polar residues" evidence="5">
    <location>
        <begin position="1332"/>
        <end position="1359"/>
    </location>
</feature>
<feature type="compositionally biased region" description="Low complexity" evidence="5">
    <location>
        <begin position="1456"/>
        <end position="1500"/>
    </location>
</feature>
<dbReference type="GO" id="GO:0004722">
    <property type="term" value="F:protein serine/threonine phosphatase activity"/>
    <property type="evidence" value="ECO:0007669"/>
    <property type="project" value="InterPro"/>
</dbReference>
<evidence type="ECO:0000259" key="6">
    <source>
        <dbReference type="PROSITE" id="PS51746"/>
    </source>
</evidence>
<dbReference type="PANTHER" id="PTHR13832:SF818">
    <property type="entry name" value="SD03870P"/>
    <property type="match status" value="1"/>
</dbReference>